<keyword evidence="2" id="KW-0472">Membrane</keyword>
<keyword evidence="2" id="KW-1133">Transmembrane helix</keyword>
<evidence type="ECO:0000313" key="3">
    <source>
        <dbReference type="EMBL" id="KMU89590.1"/>
    </source>
</evidence>
<feature type="transmembrane region" description="Helical" evidence="2">
    <location>
        <begin position="26"/>
        <end position="47"/>
    </location>
</feature>
<gene>
    <name evidence="3" type="ORF">CIHG_07396</name>
</gene>
<organism evidence="3 4">
    <name type="scientific">Coccidioides immitis H538.4</name>
    <dbReference type="NCBI Taxonomy" id="396776"/>
    <lineage>
        <taxon>Eukaryota</taxon>
        <taxon>Fungi</taxon>
        <taxon>Dikarya</taxon>
        <taxon>Ascomycota</taxon>
        <taxon>Pezizomycotina</taxon>
        <taxon>Eurotiomycetes</taxon>
        <taxon>Eurotiomycetidae</taxon>
        <taxon>Onygenales</taxon>
        <taxon>Onygenaceae</taxon>
        <taxon>Coccidioides</taxon>
    </lineage>
</organism>
<dbReference type="VEuPathDB" id="FungiDB:CIHG_07396"/>
<evidence type="ECO:0000256" key="2">
    <source>
        <dbReference type="SAM" id="Phobius"/>
    </source>
</evidence>
<evidence type="ECO:0000313" key="4">
    <source>
        <dbReference type="Proteomes" id="UP000054563"/>
    </source>
</evidence>
<accession>A0A0J8RWQ1</accession>
<dbReference type="Proteomes" id="UP000054563">
    <property type="component" value="Unassembled WGS sequence"/>
</dbReference>
<reference evidence="4" key="1">
    <citation type="journal article" date="2010" name="Genome Res.">
        <title>Population genomic sequencing of Coccidioides fungi reveals recent hybridization and transposon control.</title>
        <authorList>
            <person name="Neafsey D.E."/>
            <person name="Barker B.M."/>
            <person name="Sharpton T.J."/>
            <person name="Stajich J.E."/>
            <person name="Park D.J."/>
            <person name="Whiston E."/>
            <person name="Hung C.-Y."/>
            <person name="McMahan C."/>
            <person name="White J."/>
            <person name="Sykes S."/>
            <person name="Heiman D."/>
            <person name="Young S."/>
            <person name="Zeng Q."/>
            <person name="Abouelleil A."/>
            <person name="Aftuck L."/>
            <person name="Bessette D."/>
            <person name="Brown A."/>
            <person name="FitzGerald M."/>
            <person name="Lui A."/>
            <person name="Macdonald J.P."/>
            <person name="Priest M."/>
            <person name="Orbach M.J."/>
            <person name="Galgiani J.N."/>
            <person name="Kirkland T.N."/>
            <person name="Cole G.T."/>
            <person name="Birren B.W."/>
            <person name="Henn M.R."/>
            <person name="Taylor J.W."/>
            <person name="Rounsley S.D."/>
        </authorList>
    </citation>
    <scope>NUCLEOTIDE SEQUENCE [LARGE SCALE GENOMIC DNA]</scope>
    <source>
        <strain evidence="4">H538.4</strain>
    </source>
</reference>
<evidence type="ECO:0000256" key="1">
    <source>
        <dbReference type="SAM" id="MobiDB-lite"/>
    </source>
</evidence>
<dbReference type="AlphaFoldDB" id="A0A0J8RWQ1"/>
<keyword evidence="2" id="KW-0812">Transmembrane</keyword>
<feature type="region of interest" description="Disordered" evidence="1">
    <location>
        <begin position="1"/>
        <end position="23"/>
    </location>
</feature>
<protein>
    <submittedName>
        <fullName evidence="3">Phm7p</fullName>
    </submittedName>
</protein>
<dbReference type="EMBL" id="DS017013">
    <property type="protein sequence ID" value="KMU89590.1"/>
    <property type="molecule type" value="Genomic_DNA"/>
</dbReference>
<proteinExistence type="predicted"/>
<sequence>MDTFVQFAKRADDEDPQNASNSASGLVSTLLPTLVISGAMLLLFVILRRSERRQLPPPSALLAASSPGPSSSPSMQLAEVGRCSWIFCPLAMSRAI</sequence>
<name>A0A0J8RWQ1_COCIT</name>